<protein>
    <submittedName>
        <fullName evidence="1">Uncharacterized protein</fullName>
    </submittedName>
</protein>
<dbReference type="AlphaFoldDB" id="A0A1G7D0Z5"/>
<organism evidence="1 2">
    <name type="scientific">Ulvibacter litoralis</name>
    <dbReference type="NCBI Taxonomy" id="227084"/>
    <lineage>
        <taxon>Bacteria</taxon>
        <taxon>Pseudomonadati</taxon>
        <taxon>Bacteroidota</taxon>
        <taxon>Flavobacteriia</taxon>
        <taxon>Flavobacteriales</taxon>
        <taxon>Flavobacteriaceae</taxon>
        <taxon>Ulvibacter</taxon>
    </lineage>
</organism>
<evidence type="ECO:0000313" key="2">
    <source>
        <dbReference type="Proteomes" id="UP000199321"/>
    </source>
</evidence>
<sequence>MEDINTLYYNSFGIAFQWKRTAARDYRKIQLVFKDIGLFLTSEELVQFAKQINTVFRHPPLCDDCRKGSKCNSYLVSTPATQVSLALSHAELREAKDLIEGTLFQLELSHLLKDIL</sequence>
<proteinExistence type="predicted"/>
<name>A0A1G7D0Z5_9FLAO</name>
<reference evidence="1 2" key="1">
    <citation type="submission" date="2016-10" db="EMBL/GenBank/DDBJ databases">
        <authorList>
            <person name="de Groot N.N."/>
        </authorList>
    </citation>
    <scope>NUCLEOTIDE SEQUENCE [LARGE SCALE GENOMIC DNA]</scope>
    <source>
        <strain evidence="1 2">DSM 16195</strain>
    </source>
</reference>
<dbReference type="EMBL" id="FNBA01000001">
    <property type="protein sequence ID" value="SDE45272.1"/>
    <property type="molecule type" value="Genomic_DNA"/>
</dbReference>
<dbReference type="STRING" id="227084.SAMN05421855_101697"/>
<dbReference type="OrthoDB" id="1354274at2"/>
<evidence type="ECO:0000313" key="1">
    <source>
        <dbReference type="EMBL" id="SDE45272.1"/>
    </source>
</evidence>
<accession>A0A1G7D0Z5</accession>
<keyword evidence="2" id="KW-1185">Reference proteome</keyword>
<gene>
    <name evidence="1" type="ORF">SAMN05421855_101697</name>
</gene>
<dbReference type="RefSeq" id="WP_093140546.1">
    <property type="nucleotide sequence ID" value="NZ_BMWO01000001.1"/>
</dbReference>
<dbReference type="Proteomes" id="UP000199321">
    <property type="component" value="Unassembled WGS sequence"/>
</dbReference>